<comment type="subcellular location">
    <subcellularLocation>
        <location evidence="1">Membrane</location>
    </subcellularLocation>
</comment>
<evidence type="ECO:0000256" key="5">
    <source>
        <dbReference type="ARBA" id="ARBA00023136"/>
    </source>
</evidence>
<dbReference type="Gene3D" id="1.20.120.550">
    <property type="entry name" value="Membrane associated eicosanoid/glutathione metabolism-like domain"/>
    <property type="match status" value="1"/>
</dbReference>
<dbReference type="Pfam" id="PF05254">
    <property type="entry name" value="UPF0203"/>
    <property type="match status" value="1"/>
</dbReference>
<keyword evidence="6" id="KW-1015">Disulfide bond</keyword>
<keyword evidence="4 7" id="KW-1133">Transmembrane helix</keyword>
<comment type="similarity">
    <text evidence="2">Belongs to the TRIAP1/MDM35 family.</text>
</comment>
<dbReference type="OrthoDB" id="19091at2759"/>
<keyword evidence="9" id="KW-1185">Reference proteome</keyword>
<name>A0A9P6G9E7_9PLEO</name>
<dbReference type="EMBL" id="WJXW01000012">
    <property type="protein sequence ID" value="KAF9731586.1"/>
    <property type="molecule type" value="Genomic_DNA"/>
</dbReference>
<dbReference type="Pfam" id="PF01124">
    <property type="entry name" value="MAPEG"/>
    <property type="match status" value="1"/>
</dbReference>
<dbReference type="AlphaFoldDB" id="A0A9P6G9E7"/>
<evidence type="ECO:0000256" key="6">
    <source>
        <dbReference type="ARBA" id="ARBA00023157"/>
    </source>
</evidence>
<dbReference type="InterPro" id="IPR001129">
    <property type="entry name" value="Membr-assoc_MAPEG"/>
</dbReference>
<feature type="transmembrane region" description="Helical" evidence="7">
    <location>
        <begin position="171"/>
        <end position="191"/>
    </location>
</feature>
<reference evidence="8" key="1">
    <citation type="journal article" date="2020" name="Mol. Plant Microbe Interact.">
        <title>Genome Sequence of the Biocontrol Agent Coniothyrium minitans strain Conio (IMI 134523).</title>
        <authorList>
            <person name="Patel D."/>
            <person name="Shittu T.A."/>
            <person name="Baroncelli R."/>
            <person name="Muthumeenakshi S."/>
            <person name="Osborne T.H."/>
            <person name="Janganan T.K."/>
            <person name="Sreenivasaprasad S."/>
        </authorList>
    </citation>
    <scope>NUCLEOTIDE SEQUENCE</scope>
    <source>
        <strain evidence="8">Conio</strain>
    </source>
</reference>
<comment type="caution">
    <text evidence="8">The sequence shown here is derived from an EMBL/GenBank/DDBJ whole genome shotgun (WGS) entry which is preliminary data.</text>
</comment>
<dbReference type="PANTHER" id="PTHR35814:SF1">
    <property type="entry name" value="GLUTATHIONE S-TRANSFERASE-RELATED"/>
    <property type="match status" value="1"/>
</dbReference>
<dbReference type="SUPFAM" id="SSF161084">
    <property type="entry name" value="MAPEG domain-like"/>
    <property type="match status" value="1"/>
</dbReference>
<protein>
    <submittedName>
        <fullName evidence="8">Mitochondrial distribution and morphology</fullName>
    </submittedName>
</protein>
<accession>A0A9P6G9E7</accession>
<evidence type="ECO:0000256" key="2">
    <source>
        <dbReference type="ARBA" id="ARBA00006196"/>
    </source>
</evidence>
<evidence type="ECO:0000256" key="7">
    <source>
        <dbReference type="SAM" id="Phobius"/>
    </source>
</evidence>
<dbReference type="PANTHER" id="PTHR35814">
    <property type="match status" value="1"/>
</dbReference>
<keyword evidence="5 7" id="KW-0472">Membrane</keyword>
<sequence length="196" mass="22509">MSASLAPECNQVKERYDSCFLKWYSEKFLRGAATTDECGPLFKQYEQCLSKVLKDRGIDKMVKEAREDNRENDAEHMKPKPNSMADWAQRYMGDTTNPSNGNEDPLYVRTRAQQNFNENIPLTLIIAGLAELNGADRKYINYFLGAMLAFRISHIELGLMRPKSMGFGRTIGYYGTHASLLTMSAYLFYTIKDYFM</sequence>
<dbReference type="InterPro" id="IPR023352">
    <property type="entry name" value="MAPEG-like_dom_sf"/>
</dbReference>
<dbReference type="PROSITE" id="PS51808">
    <property type="entry name" value="CHCH"/>
    <property type="match status" value="1"/>
</dbReference>
<dbReference type="GO" id="GO:0016020">
    <property type="term" value="C:membrane"/>
    <property type="evidence" value="ECO:0007669"/>
    <property type="project" value="UniProtKB-SubCell"/>
</dbReference>
<organism evidence="8 9">
    <name type="scientific">Paraphaeosphaeria minitans</name>
    <dbReference type="NCBI Taxonomy" id="565426"/>
    <lineage>
        <taxon>Eukaryota</taxon>
        <taxon>Fungi</taxon>
        <taxon>Dikarya</taxon>
        <taxon>Ascomycota</taxon>
        <taxon>Pezizomycotina</taxon>
        <taxon>Dothideomycetes</taxon>
        <taxon>Pleosporomycetidae</taxon>
        <taxon>Pleosporales</taxon>
        <taxon>Massarineae</taxon>
        <taxon>Didymosphaeriaceae</taxon>
        <taxon>Paraphaeosphaeria</taxon>
    </lineage>
</organism>
<evidence type="ECO:0000256" key="3">
    <source>
        <dbReference type="ARBA" id="ARBA00022692"/>
    </source>
</evidence>
<dbReference type="InterPro" id="IPR007918">
    <property type="entry name" value="MDM35_apoptosis"/>
</dbReference>
<evidence type="ECO:0000256" key="4">
    <source>
        <dbReference type="ARBA" id="ARBA00022989"/>
    </source>
</evidence>
<evidence type="ECO:0000313" key="8">
    <source>
        <dbReference type="EMBL" id="KAF9731586.1"/>
    </source>
</evidence>
<keyword evidence="3 7" id="KW-0812">Transmembrane</keyword>
<proteinExistence type="inferred from homology"/>
<dbReference type="Proteomes" id="UP000756921">
    <property type="component" value="Unassembled WGS sequence"/>
</dbReference>
<evidence type="ECO:0000256" key="1">
    <source>
        <dbReference type="ARBA" id="ARBA00004370"/>
    </source>
</evidence>
<evidence type="ECO:0000313" key="9">
    <source>
        <dbReference type="Proteomes" id="UP000756921"/>
    </source>
</evidence>
<gene>
    <name evidence="8" type="ORF">PMIN01_10603</name>
</gene>